<dbReference type="PANTHER" id="PTHR30292">
    <property type="entry name" value="UNCHARACTERIZED PROTEIN YBGL-RELATED"/>
    <property type="match status" value="1"/>
</dbReference>
<dbReference type="EC" id="3.5.2.9" evidence="1"/>
<name>A0ABM7NKP8_9FIRM</name>
<keyword evidence="3" id="KW-1185">Reference proteome</keyword>
<dbReference type="RefSeq" id="WP_207181237.1">
    <property type="nucleotide sequence ID" value="NZ_AP024480.1"/>
</dbReference>
<comment type="catalytic activity">
    <reaction evidence="1">
        <text>5-oxo-L-proline + ATP + 2 H2O = L-glutamate + ADP + phosphate + H(+)</text>
        <dbReference type="Rhea" id="RHEA:10348"/>
        <dbReference type="ChEBI" id="CHEBI:15377"/>
        <dbReference type="ChEBI" id="CHEBI:15378"/>
        <dbReference type="ChEBI" id="CHEBI:29985"/>
        <dbReference type="ChEBI" id="CHEBI:30616"/>
        <dbReference type="ChEBI" id="CHEBI:43474"/>
        <dbReference type="ChEBI" id="CHEBI:58402"/>
        <dbReference type="ChEBI" id="CHEBI:456216"/>
        <dbReference type="EC" id="3.5.2.9"/>
    </reaction>
</comment>
<dbReference type="InterPro" id="IPR005501">
    <property type="entry name" value="LamB/YcsF/PxpA-like"/>
</dbReference>
<dbReference type="Proteomes" id="UP000663623">
    <property type="component" value="Chromosome"/>
</dbReference>
<evidence type="ECO:0000256" key="1">
    <source>
        <dbReference type="HAMAP-Rule" id="MF_00691"/>
    </source>
</evidence>
<comment type="function">
    <text evidence="1">Catalyzes the cleavage of 5-oxoproline to form L-glutamate coupled to the hydrolysis of ATP to ADP and inorganic phosphate.</text>
</comment>
<dbReference type="Gene3D" id="3.20.20.370">
    <property type="entry name" value="Glycoside hydrolase/deacetylase"/>
    <property type="match status" value="1"/>
</dbReference>
<keyword evidence="1" id="KW-0547">Nucleotide-binding</keyword>
<keyword evidence="1" id="KW-0067">ATP-binding</keyword>
<dbReference type="Pfam" id="PF03746">
    <property type="entry name" value="LamB_YcsF"/>
    <property type="match status" value="1"/>
</dbReference>
<proteinExistence type="inferred from homology"/>
<dbReference type="NCBIfam" id="NF003814">
    <property type="entry name" value="PRK05406.1-3"/>
    <property type="match status" value="1"/>
</dbReference>
<comment type="subunit">
    <text evidence="1">Forms a complex composed of PxpA, PxpB and PxpC.</text>
</comment>
<evidence type="ECO:0000313" key="3">
    <source>
        <dbReference type="Proteomes" id="UP000663623"/>
    </source>
</evidence>
<dbReference type="PANTHER" id="PTHR30292:SF0">
    <property type="entry name" value="5-OXOPROLINASE SUBUNIT A"/>
    <property type="match status" value="1"/>
</dbReference>
<gene>
    <name evidence="1" type="primary">pxpA</name>
    <name evidence="2" type="ORF">CaldiYA01_06280</name>
</gene>
<organism evidence="2 3">
    <name type="scientific">Caldicellulosiruptor diazotrophicus</name>
    <dbReference type="NCBI Taxonomy" id="2806205"/>
    <lineage>
        <taxon>Bacteria</taxon>
        <taxon>Bacillati</taxon>
        <taxon>Bacillota</taxon>
        <taxon>Bacillota incertae sedis</taxon>
        <taxon>Caldicellulosiruptorales</taxon>
        <taxon>Caldicellulosiruptoraceae</taxon>
        <taxon>Caldicellulosiruptor</taxon>
    </lineage>
</organism>
<protein>
    <recommendedName>
        <fullName evidence="1">5-oxoprolinase subunit A</fullName>
        <shortName evidence="1">5-OPase subunit A</shortName>
        <ecNumber evidence="1">3.5.2.9</ecNumber>
    </recommendedName>
    <alternativeName>
        <fullName evidence="1">5-oxoprolinase (ATP-hydrolyzing) subunit A</fullName>
    </alternativeName>
</protein>
<dbReference type="InterPro" id="IPR011330">
    <property type="entry name" value="Glyco_hydro/deAcase_b/a-brl"/>
</dbReference>
<evidence type="ECO:0000313" key="2">
    <source>
        <dbReference type="EMBL" id="BCS80668.1"/>
    </source>
</evidence>
<dbReference type="EMBL" id="AP024480">
    <property type="protein sequence ID" value="BCS80668.1"/>
    <property type="molecule type" value="Genomic_DNA"/>
</dbReference>
<dbReference type="SUPFAM" id="SSF88713">
    <property type="entry name" value="Glycoside hydrolase/deacetylase"/>
    <property type="match status" value="1"/>
</dbReference>
<sequence>MRWQVDINSDIGESFGIYKIGMDEEIIKYISSANIACGFHAGDPSVMANTVARCFEKGVSIGAHPGYPDLLGFGRRYLDVSPSEIKNYIIYQIGALQSFAKVFKTKLQHVKVHGELYNAAARDEKLALAIAEAVASVDQNLILVGMVNTAMQMVAEKVGLKFACEVFSDRHINPDGTLVSRKYPNAIIHDQDFACKRVLRMVKEGTCEAIDGSIVKLKVDTICVHGDNPQAVELAKKIRELLENNGVRIMPMSKFL</sequence>
<reference evidence="2 3" key="1">
    <citation type="submission" date="2021-02" db="EMBL/GenBank/DDBJ databases">
        <title>Nitrogen-fixing ability and nitrogen fixation related genes of thermophilic fermentative bacteria in the genus Caldicellulosiruptor.</title>
        <authorList>
            <person name="Chen Y."/>
            <person name="Nishihara A."/>
            <person name="Haruta S."/>
        </authorList>
    </citation>
    <scope>NUCLEOTIDE SEQUENCE [LARGE SCALE GENOMIC DNA]</scope>
    <source>
        <strain evidence="2 3">YA01</strain>
    </source>
</reference>
<dbReference type="HAMAP" id="MF_00691">
    <property type="entry name" value="PxpA"/>
    <property type="match status" value="1"/>
</dbReference>
<keyword evidence="1" id="KW-0378">Hydrolase</keyword>
<accession>A0ABM7NKP8</accession>
<dbReference type="NCBIfam" id="NF003816">
    <property type="entry name" value="PRK05406.1-5"/>
    <property type="match status" value="1"/>
</dbReference>
<dbReference type="CDD" id="cd10787">
    <property type="entry name" value="LamB_YcsF_like"/>
    <property type="match status" value="1"/>
</dbReference>
<comment type="similarity">
    <text evidence="1">Belongs to the LamB/PxpA family.</text>
</comment>